<evidence type="ECO:0000259" key="2">
    <source>
        <dbReference type="PROSITE" id="PS51038"/>
    </source>
</evidence>
<dbReference type="OMA" id="HHDGASK"/>
<dbReference type="Proteomes" id="UP000006038">
    <property type="component" value="Chromosome 9"/>
</dbReference>
<dbReference type="Pfam" id="PF05641">
    <property type="entry name" value="Agenet"/>
    <property type="match status" value="1"/>
</dbReference>
<dbReference type="CDD" id="cd20405">
    <property type="entry name" value="Tudor_Agenet_AtDUF_rpt1_3"/>
    <property type="match status" value="1"/>
</dbReference>
<protein>
    <recommendedName>
        <fullName evidence="2">BAH domain-containing protein</fullName>
    </recommendedName>
</protein>
<sequence>MNARGRGATNGNGRNSGRGGGRRARSDVVVGANTTMLAARRWIRFEIDSVSGDEGQRNIVNYYLRRATSVTSGERELAVVGTHRGNGRVTYVVHEPFLRSLRAMQVAAFVGVEQLRWQSRKEVVDWLGSLILDVRSEEVAICNNDGEDAKLGNISTPEDSSSSAAGNDSDHFKWLGPASHSKKGKCYKSFWRKGCTIMVHDFVYISVHDTKRMVAYVEELYEDDHANKMVQIRWFLTVKKAGIQLAPVGNDTQLIFSDELRDIGVECVDGVVAVLNAEHLDKFQITGKDSNWKPHPYLCIWQIDDDDNVKPFDITQLQGYSEQEIFRVIPYASPVTAHSDASDSSKNKLPGSSAGEQKRSEANHDQAVEESPTAGDARNVQSMVVSVPPCNASPAESASGLLSSAQEQYLEQYFSPGCTVECLSQDSGIRGCWFIGSVIRRNRDRIKVSYQHLEDSERPGANLEEWLRVTRTANADTLRIRLSGRPRVRPHNALERGSRSTIGLGSVVDGWLYDGWWEGIVVRVDDAGRLQAYLPGEKKMVLFRRDELRHSLEWIDSEWKAFENKQDMARRIPTAEALGIRIIAPRKASAREDRENVRQSDRGAAGARSAGAVANQGNSQGSEPPARSDVQNSSKGEKTRPDQPRRADDLGSSNFKYAGMPVPEEIRTDHSQPQVDLTDVLKSDGLNWTERRARGSFGPRMYSDGGSGSSSQEYNKEHSPSGDPDEFSA</sequence>
<dbReference type="Gene3D" id="2.30.30.490">
    <property type="match status" value="1"/>
</dbReference>
<reference evidence="3" key="1">
    <citation type="journal article" date="2013" name="Nat. Commun.">
        <title>Whole-genome sequencing of Oryza brachyantha reveals mechanisms underlying Oryza genome evolution.</title>
        <authorList>
            <person name="Chen J."/>
            <person name="Huang Q."/>
            <person name="Gao D."/>
            <person name="Wang J."/>
            <person name="Lang Y."/>
            <person name="Liu T."/>
            <person name="Li B."/>
            <person name="Bai Z."/>
            <person name="Luis Goicoechea J."/>
            <person name="Liang C."/>
            <person name="Chen C."/>
            <person name="Zhang W."/>
            <person name="Sun S."/>
            <person name="Liao Y."/>
            <person name="Zhang X."/>
            <person name="Yang L."/>
            <person name="Song C."/>
            <person name="Wang M."/>
            <person name="Shi J."/>
            <person name="Liu G."/>
            <person name="Liu J."/>
            <person name="Zhou H."/>
            <person name="Zhou W."/>
            <person name="Yu Q."/>
            <person name="An N."/>
            <person name="Chen Y."/>
            <person name="Cai Q."/>
            <person name="Wang B."/>
            <person name="Liu B."/>
            <person name="Min J."/>
            <person name="Huang Y."/>
            <person name="Wu H."/>
            <person name="Li Z."/>
            <person name="Zhang Y."/>
            <person name="Yin Y."/>
            <person name="Song W."/>
            <person name="Jiang J."/>
            <person name="Jackson S.A."/>
            <person name="Wing R.A."/>
            <person name="Wang J."/>
            <person name="Chen M."/>
        </authorList>
    </citation>
    <scope>NUCLEOTIDE SEQUENCE [LARGE SCALE GENOMIC DNA]</scope>
    <source>
        <strain evidence="3">cv. IRGC 101232</strain>
    </source>
</reference>
<dbReference type="EnsemblPlants" id="OB09G16450.1">
    <property type="protein sequence ID" value="OB09G16450.1"/>
    <property type="gene ID" value="OB09G16450"/>
</dbReference>
<proteinExistence type="predicted"/>
<dbReference type="HOGENOM" id="CLU_014967_1_0_1"/>
<accession>J3MXB6</accession>
<dbReference type="STRING" id="4533.J3MXB6"/>
<dbReference type="InterPro" id="IPR008395">
    <property type="entry name" value="Agenet-like_dom"/>
</dbReference>
<keyword evidence="4" id="KW-1185">Reference proteome</keyword>
<dbReference type="GO" id="GO:0003682">
    <property type="term" value="F:chromatin binding"/>
    <property type="evidence" value="ECO:0007669"/>
    <property type="project" value="InterPro"/>
</dbReference>
<organism evidence="3">
    <name type="scientific">Oryza brachyantha</name>
    <name type="common">malo sina</name>
    <dbReference type="NCBI Taxonomy" id="4533"/>
    <lineage>
        <taxon>Eukaryota</taxon>
        <taxon>Viridiplantae</taxon>
        <taxon>Streptophyta</taxon>
        <taxon>Embryophyta</taxon>
        <taxon>Tracheophyta</taxon>
        <taxon>Spermatophyta</taxon>
        <taxon>Magnoliopsida</taxon>
        <taxon>Liliopsida</taxon>
        <taxon>Poales</taxon>
        <taxon>Poaceae</taxon>
        <taxon>BOP clade</taxon>
        <taxon>Oryzoideae</taxon>
        <taxon>Oryzeae</taxon>
        <taxon>Oryzinae</taxon>
        <taxon>Oryza</taxon>
    </lineage>
</organism>
<dbReference type="InterPro" id="IPR014002">
    <property type="entry name" value="Agenet_dom_plant"/>
</dbReference>
<feature type="region of interest" description="Disordered" evidence="1">
    <location>
        <begin position="1"/>
        <end position="26"/>
    </location>
</feature>
<name>J3MXB6_ORYBR</name>
<dbReference type="Pfam" id="PF01426">
    <property type="entry name" value="BAH"/>
    <property type="match status" value="1"/>
</dbReference>
<dbReference type="InterPro" id="IPR001025">
    <property type="entry name" value="BAH_dom"/>
</dbReference>
<feature type="compositionally biased region" description="Basic and acidic residues" evidence="1">
    <location>
        <begin position="635"/>
        <end position="649"/>
    </location>
</feature>
<feature type="compositionally biased region" description="Gly residues" evidence="1">
    <location>
        <begin position="8"/>
        <end position="19"/>
    </location>
</feature>
<dbReference type="SMART" id="SM00743">
    <property type="entry name" value="Agenet"/>
    <property type="match status" value="2"/>
</dbReference>
<dbReference type="PANTHER" id="PTHR31917:SF58">
    <property type="entry name" value="AGENET AND BROMO-ADJACENT HOMOLOGY (BAH) DOMAIN-CONTAINING PROTEIN"/>
    <property type="match status" value="1"/>
</dbReference>
<feature type="region of interest" description="Disordered" evidence="1">
    <location>
        <begin position="588"/>
        <end position="729"/>
    </location>
</feature>
<dbReference type="PROSITE" id="PS51038">
    <property type="entry name" value="BAH"/>
    <property type="match status" value="1"/>
</dbReference>
<evidence type="ECO:0000256" key="1">
    <source>
        <dbReference type="SAM" id="MobiDB-lite"/>
    </source>
</evidence>
<dbReference type="PANTHER" id="PTHR31917">
    <property type="entry name" value="AGENET DOMAIN-CONTAINING PROTEIN-RELATED"/>
    <property type="match status" value="1"/>
</dbReference>
<feature type="compositionally biased region" description="Basic and acidic residues" evidence="1">
    <location>
        <begin position="589"/>
        <end position="601"/>
    </location>
</feature>
<feature type="domain" description="BAH" evidence="2">
    <location>
        <begin position="195"/>
        <end position="314"/>
    </location>
</feature>
<gene>
    <name evidence="3" type="primary">LOC102722981</name>
</gene>
<dbReference type="AlphaFoldDB" id="J3MXB6"/>
<dbReference type="eggNOG" id="ENOG502QT14">
    <property type="taxonomic scope" value="Eukaryota"/>
</dbReference>
<dbReference type="InterPro" id="IPR043151">
    <property type="entry name" value="BAH_sf"/>
</dbReference>
<feature type="region of interest" description="Disordered" evidence="1">
    <location>
        <begin position="337"/>
        <end position="379"/>
    </location>
</feature>
<evidence type="ECO:0000313" key="3">
    <source>
        <dbReference type="EnsemblPlants" id="OB09G16450.1"/>
    </source>
</evidence>
<feature type="compositionally biased region" description="Basic and acidic residues" evidence="1">
    <location>
        <begin position="356"/>
        <end position="367"/>
    </location>
</feature>
<reference evidence="3" key="2">
    <citation type="submission" date="2013-04" db="UniProtKB">
        <authorList>
            <consortium name="EnsemblPlants"/>
        </authorList>
    </citation>
    <scope>IDENTIFICATION</scope>
</reference>
<feature type="compositionally biased region" description="Low complexity" evidence="1">
    <location>
        <begin position="602"/>
        <end position="614"/>
    </location>
</feature>
<dbReference type="Gramene" id="OB09G16450.1">
    <property type="protein sequence ID" value="OB09G16450.1"/>
    <property type="gene ID" value="OB09G16450"/>
</dbReference>
<evidence type="ECO:0000313" key="4">
    <source>
        <dbReference type="Proteomes" id="UP000006038"/>
    </source>
</evidence>